<gene>
    <name evidence="5" type="ORF">GCM10009416_12900</name>
</gene>
<evidence type="ECO:0000256" key="3">
    <source>
        <dbReference type="SAM" id="MobiDB-lite"/>
    </source>
</evidence>
<organism evidence="5 6">
    <name type="scientific">Craurococcus roseus</name>
    <dbReference type="NCBI Taxonomy" id="77585"/>
    <lineage>
        <taxon>Bacteria</taxon>
        <taxon>Pseudomonadati</taxon>
        <taxon>Pseudomonadota</taxon>
        <taxon>Alphaproteobacteria</taxon>
        <taxon>Acetobacterales</taxon>
        <taxon>Acetobacteraceae</taxon>
        <taxon>Craurococcus</taxon>
    </lineage>
</organism>
<feature type="region of interest" description="Disordered" evidence="3">
    <location>
        <begin position="238"/>
        <end position="257"/>
    </location>
</feature>
<keyword evidence="5" id="KW-0449">Lipoprotein</keyword>
<accession>A0ABP3PYB5</accession>
<dbReference type="PANTHER" id="PTHR30035:SF3">
    <property type="entry name" value="INTERMEMBRANE PHOSPHOLIPID TRANSPORT SYSTEM LIPOPROTEIN MLAA"/>
    <property type="match status" value="1"/>
</dbReference>
<dbReference type="InterPro" id="IPR007428">
    <property type="entry name" value="MlaA"/>
</dbReference>
<sequence length="257" mass="27472">MPRPVALSLVLALSAAAGLSACAARPNGAPAGAQAPTAPGDPFEATNRRILGFNFKVDDALYRPAAEFYRRAVGPWARRRVRNALDNLNEPRVAANALLQGRPVAAGTSVMRFAVNSTLGLGGLFDLEPVGGPPRQEIDFGQTLYAWGLPDGPYLMLPFAGPFTPRELAGDVGDGFMNPVNWLLPFGANAGRLVARGLDERERNIEALDEIRTNSLDPYARLRSLWRQNRDAELGLATAETPEVLDDPGAADGTGSR</sequence>
<evidence type="ECO:0000256" key="2">
    <source>
        <dbReference type="ARBA" id="ARBA00022729"/>
    </source>
</evidence>
<evidence type="ECO:0000313" key="5">
    <source>
        <dbReference type="EMBL" id="GAA0575631.1"/>
    </source>
</evidence>
<evidence type="ECO:0000256" key="1">
    <source>
        <dbReference type="ARBA" id="ARBA00010634"/>
    </source>
</evidence>
<keyword evidence="2 4" id="KW-0732">Signal</keyword>
<evidence type="ECO:0000313" key="6">
    <source>
        <dbReference type="Proteomes" id="UP001501588"/>
    </source>
</evidence>
<feature type="chain" id="PRO_5045313374" evidence="4">
    <location>
        <begin position="24"/>
        <end position="257"/>
    </location>
</feature>
<dbReference type="PANTHER" id="PTHR30035">
    <property type="entry name" value="LIPOPROTEIN VACJ-RELATED"/>
    <property type="match status" value="1"/>
</dbReference>
<dbReference type="PROSITE" id="PS51257">
    <property type="entry name" value="PROKAR_LIPOPROTEIN"/>
    <property type="match status" value="1"/>
</dbReference>
<protein>
    <submittedName>
        <fullName evidence="5">VacJ family lipoprotein</fullName>
    </submittedName>
</protein>
<keyword evidence="6" id="KW-1185">Reference proteome</keyword>
<dbReference type="Pfam" id="PF04333">
    <property type="entry name" value="MlaA"/>
    <property type="match status" value="1"/>
</dbReference>
<feature type="signal peptide" evidence="4">
    <location>
        <begin position="1"/>
        <end position="23"/>
    </location>
</feature>
<proteinExistence type="inferred from homology"/>
<dbReference type="RefSeq" id="WP_343894367.1">
    <property type="nucleotide sequence ID" value="NZ_BAAAFZ010000011.1"/>
</dbReference>
<dbReference type="PRINTS" id="PR01805">
    <property type="entry name" value="VACJLIPOPROT"/>
</dbReference>
<comment type="caution">
    <text evidence="5">The sequence shown here is derived from an EMBL/GenBank/DDBJ whole genome shotgun (WGS) entry which is preliminary data.</text>
</comment>
<evidence type="ECO:0000256" key="4">
    <source>
        <dbReference type="SAM" id="SignalP"/>
    </source>
</evidence>
<comment type="similarity">
    <text evidence="1">Belongs to the MlaA family.</text>
</comment>
<dbReference type="Proteomes" id="UP001501588">
    <property type="component" value="Unassembled WGS sequence"/>
</dbReference>
<reference evidence="6" key="1">
    <citation type="journal article" date="2019" name="Int. J. Syst. Evol. Microbiol.">
        <title>The Global Catalogue of Microorganisms (GCM) 10K type strain sequencing project: providing services to taxonomists for standard genome sequencing and annotation.</title>
        <authorList>
            <consortium name="The Broad Institute Genomics Platform"/>
            <consortium name="The Broad Institute Genome Sequencing Center for Infectious Disease"/>
            <person name="Wu L."/>
            <person name="Ma J."/>
        </authorList>
    </citation>
    <scope>NUCLEOTIDE SEQUENCE [LARGE SCALE GENOMIC DNA]</scope>
    <source>
        <strain evidence="6">JCM 9933</strain>
    </source>
</reference>
<name>A0ABP3PYB5_9PROT</name>
<dbReference type="EMBL" id="BAAAFZ010000011">
    <property type="protein sequence ID" value="GAA0575631.1"/>
    <property type="molecule type" value="Genomic_DNA"/>
</dbReference>